<dbReference type="STRING" id="432608.A6V39_03180"/>
<dbReference type="EMBL" id="LWUJ01000011">
    <property type="protein sequence ID" value="OAL10412.1"/>
    <property type="molecule type" value="Genomic_DNA"/>
</dbReference>
<accession>A0A1A9QCU9</accession>
<dbReference type="Proteomes" id="UP000077623">
    <property type="component" value="Unassembled WGS sequence"/>
</dbReference>
<protein>
    <submittedName>
        <fullName evidence="1">Uncharacterized protein</fullName>
    </submittedName>
</protein>
<keyword evidence="2" id="KW-1185">Reference proteome</keyword>
<reference evidence="2" key="1">
    <citation type="submission" date="2016-04" db="EMBL/GenBank/DDBJ databases">
        <authorList>
            <person name="Quiroz-Castaneda R.E."/>
            <person name="Martinez-Ocampo F."/>
        </authorList>
    </citation>
    <scope>NUCLEOTIDE SEQUENCE [LARGE SCALE GENOMIC DNA]</scope>
    <source>
        <strain evidence="2">INIFAP01</strain>
    </source>
</reference>
<sequence>MVFTPAIVMELLIDLIMNRNQVFSLENLHFKRGGGEHYFAEKVFWWIEEAYYLFGKIAKKDQLIDEIIEGLELARESATIEIIENLDDKLELFLKNKSEYLISL</sequence>
<comment type="caution">
    <text evidence="1">The sequence shown here is derived from an EMBL/GenBank/DDBJ whole genome shotgun (WGS) entry which is preliminary data.</text>
</comment>
<dbReference type="AlphaFoldDB" id="A0A1A9QCU9"/>
<evidence type="ECO:0000313" key="2">
    <source>
        <dbReference type="Proteomes" id="UP000077623"/>
    </source>
</evidence>
<name>A0A1A9QCU9_9MOLU</name>
<proteinExistence type="predicted"/>
<organism evidence="1 2">
    <name type="scientific">Candidatus Mycoplasma haematobovis</name>
    <dbReference type="NCBI Taxonomy" id="432608"/>
    <lineage>
        <taxon>Bacteria</taxon>
        <taxon>Bacillati</taxon>
        <taxon>Mycoplasmatota</taxon>
        <taxon>Mollicutes</taxon>
        <taxon>Mycoplasmataceae</taxon>
        <taxon>Mycoplasma</taxon>
    </lineage>
</organism>
<evidence type="ECO:0000313" key="1">
    <source>
        <dbReference type="EMBL" id="OAL10412.1"/>
    </source>
</evidence>
<gene>
    <name evidence="1" type="ORF">A6V39_03180</name>
</gene>